<dbReference type="eggNOG" id="ENOG50305UG">
    <property type="taxonomic scope" value="Bacteria"/>
</dbReference>
<dbReference type="STRING" id="160454.RV10_GL004515"/>
<evidence type="ECO:0000313" key="3">
    <source>
        <dbReference type="EMBL" id="EOH91000.1"/>
    </source>
</evidence>
<dbReference type="OrthoDB" id="2197858at2"/>
<keyword evidence="4" id="KW-1185">Reference proteome</keyword>
<feature type="compositionally biased region" description="Acidic residues" evidence="2">
    <location>
        <begin position="20"/>
        <end position="44"/>
    </location>
</feature>
<dbReference type="RefSeq" id="WP_010758516.1">
    <property type="nucleotide sequence ID" value="NZ_ASWD01000004.1"/>
</dbReference>
<accession>R2S692</accession>
<feature type="compositionally biased region" description="Basic and acidic residues" evidence="2">
    <location>
        <begin position="69"/>
        <end position="103"/>
    </location>
</feature>
<feature type="region of interest" description="Disordered" evidence="2">
    <location>
        <begin position="1"/>
        <end position="103"/>
    </location>
</feature>
<sequence length="316" mass="37582">MFGFGKQKKEAYQEAHQEDYYYDDYDNEGYEDDYGYDSYPEDEYERPMENYSDYDRGERRSRRRPAPPADERYDARYEEEKEVFSAPKMEEESGRQPDTHLQQEVERLEETVAQLKHQLEVKQTEMTGMATTLTEKDQALQEYQTKTEQQIESLREEKKRELQALQTENQQKIQAQLAAKDQQINELKDRLSQLKSDLQKDQTHQSEALAQAQRQIDTLRQTQKENEDMKAELATILIETKKQERAILERAEYEAKGIRSQAEQEAHQVIHDASLELRVMKQEIKNYRKRLRSVQEETTQFFVRLLATSDNLLDDE</sequence>
<evidence type="ECO:0000313" key="4">
    <source>
        <dbReference type="Proteomes" id="UP000013782"/>
    </source>
</evidence>
<keyword evidence="1" id="KW-0175">Coiled coil</keyword>
<gene>
    <name evidence="3" type="ORF">UAU_03539</name>
</gene>
<organism evidence="3 4">
    <name type="scientific">Enterococcus pallens ATCC BAA-351</name>
    <dbReference type="NCBI Taxonomy" id="1158607"/>
    <lineage>
        <taxon>Bacteria</taxon>
        <taxon>Bacillati</taxon>
        <taxon>Bacillota</taxon>
        <taxon>Bacilli</taxon>
        <taxon>Lactobacillales</taxon>
        <taxon>Enterococcaceae</taxon>
        <taxon>Enterococcus</taxon>
    </lineage>
</organism>
<dbReference type="HOGENOM" id="CLU_1003783_0_0_9"/>
<evidence type="ECO:0000256" key="1">
    <source>
        <dbReference type="SAM" id="Coils"/>
    </source>
</evidence>
<proteinExistence type="predicted"/>
<feature type="coiled-coil region" evidence="1">
    <location>
        <begin position="270"/>
        <end position="297"/>
    </location>
</feature>
<comment type="caution">
    <text evidence="3">The sequence shown here is derived from an EMBL/GenBank/DDBJ whole genome shotgun (WGS) entry which is preliminary data.</text>
</comment>
<dbReference type="Proteomes" id="UP000013782">
    <property type="component" value="Unassembled WGS sequence"/>
</dbReference>
<reference evidence="3 4" key="1">
    <citation type="submission" date="2013-02" db="EMBL/GenBank/DDBJ databases">
        <title>The Genome Sequence of Enterococcus pallens BAA-351.</title>
        <authorList>
            <consortium name="The Broad Institute Genome Sequencing Platform"/>
            <consortium name="The Broad Institute Genome Sequencing Center for Infectious Disease"/>
            <person name="Earl A.M."/>
            <person name="Gilmore M.S."/>
            <person name="Lebreton F."/>
            <person name="Walker B."/>
            <person name="Young S.K."/>
            <person name="Zeng Q."/>
            <person name="Gargeya S."/>
            <person name="Fitzgerald M."/>
            <person name="Haas B."/>
            <person name="Abouelleil A."/>
            <person name="Alvarado L."/>
            <person name="Arachchi H.M."/>
            <person name="Berlin A.M."/>
            <person name="Chapman S.B."/>
            <person name="Dewar J."/>
            <person name="Goldberg J."/>
            <person name="Griggs A."/>
            <person name="Gujja S."/>
            <person name="Hansen M."/>
            <person name="Howarth C."/>
            <person name="Imamovic A."/>
            <person name="Larimer J."/>
            <person name="McCowan C."/>
            <person name="Murphy C."/>
            <person name="Neiman D."/>
            <person name="Pearson M."/>
            <person name="Priest M."/>
            <person name="Roberts A."/>
            <person name="Saif S."/>
            <person name="Shea T."/>
            <person name="Sisk P."/>
            <person name="Sykes S."/>
            <person name="Wortman J."/>
            <person name="Nusbaum C."/>
            <person name="Birren B."/>
        </authorList>
    </citation>
    <scope>NUCLEOTIDE SEQUENCE [LARGE SCALE GENOMIC DNA]</scope>
    <source>
        <strain evidence="3 4">ATCC BAA-351</strain>
    </source>
</reference>
<feature type="compositionally biased region" description="Basic and acidic residues" evidence="2">
    <location>
        <begin position="45"/>
        <end position="58"/>
    </location>
</feature>
<protein>
    <submittedName>
        <fullName evidence="3">Uncharacterized protein</fullName>
    </submittedName>
</protein>
<dbReference type="PATRIC" id="fig|1158607.3.peg.3535"/>
<dbReference type="EMBL" id="AJAQ01000035">
    <property type="protein sequence ID" value="EOH91000.1"/>
    <property type="molecule type" value="Genomic_DNA"/>
</dbReference>
<feature type="compositionally biased region" description="Basic and acidic residues" evidence="2">
    <location>
        <begin position="7"/>
        <end position="19"/>
    </location>
</feature>
<evidence type="ECO:0000256" key="2">
    <source>
        <dbReference type="SAM" id="MobiDB-lite"/>
    </source>
</evidence>
<dbReference type="AlphaFoldDB" id="R2S692"/>
<name>R2S692_9ENTE</name>